<name>A0A7V5NZK3_9BACT</name>
<protein>
    <submittedName>
        <fullName evidence="1">DUF4154 domain-containing protein</fullName>
    </submittedName>
</protein>
<dbReference type="AlphaFoldDB" id="A0A7V5NZK3"/>
<proteinExistence type="predicted"/>
<gene>
    <name evidence="1" type="ORF">ENJ96_03720</name>
</gene>
<accession>A0A7V5NZK3</accession>
<organism evidence="1">
    <name type="scientific">Thermodesulfatator atlanticus</name>
    <dbReference type="NCBI Taxonomy" id="501497"/>
    <lineage>
        <taxon>Bacteria</taxon>
        <taxon>Pseudomonadati</taxon>
        <taxon>Thermodesulfobacteriota</taxon>
        <taxon>Thermodesulfobacteria</taxon>
        <taxon>Thermodesulfobacteriales</taxon>
        <taxon>Thermodesulfatatoraceae</taxon>
        <taxon>Thermodesulfatator</taxon>
    </lineage>
</organism>
<comment type="caution">
    <text evidence="1">The sequence shown here is derived from an EMBL/GenBank/DDBJ whole genome shotgun (WGS) entry which is preliminary data.</text>
</comment>
<evidence type="ECO:0000313" key="1">
    <source>
        <dbReference type="EMBL" id="HHI96938.1"/>
    </source>
</evidence>
<sequence length="174" mass="19794">MLPSEISARTLVTIESQKARLTLSLLVRLLKLEEHLKNQSPLKILVLLPRTKTAFQDQNIVNQTIKDFFAGKDEFVVYWVSDGFKAKELLQKADFKVFYVAGPVPNLKELLALAARKKVLTVSHLPELIPMGLALSLDLERRRACIVVNPKIWPRLGLKFPKLVEEKFCFAPTE</sequence>
<reference evidence="1" key="1">
    <citation type="journal article" date="2020" name="mSystems">
        <title>Genome- and Community-Level Interaction Insights into Carbon Utilization and Element Cycling Functions of Hydrothermarchaeota in Hydrothermal Sediment.</title>
        <authorList>
            <person name="Zhou Z."/>
            <person name="Liu Y."/>
            <person name="Xu W."/>
            <person name="Pan J."/>
            <person name="Luo Z.H."/>
            <person name="Li M."/>
        </authorList>
    </citation>
    <scope>NUCLEOTIDE SEQUENCE [LARGE SCALE GENOMIC DNA]</scope>
    <source>
        <strain evidence="1">HyVt-533</strain>
    </source>
</reference>
<dbReference type="EMBL" id="DROK01000108">
    <property type="protein sequence ID" value="HHI96938.1"/>
    <property type="molecule type" value="Genomic_DNA"/>
</dbReference>
<dbReference type="Proteomes" id="UP000886101">
    <property type="component" value="Unassembled WGS sequence"/>
</dbReference>